<keyword evidence="9" id="KW-1185">Reference proteome</keyword>
<dbReference type="GO" id="GO:0008270">
    <property type="term" value="F:zinc ion binding"/>
    <property type="evidence" value="ECO:0007669"/>
    <property type="project" value="UniProtKB-KW"/>
</dbReference>
<dbReference type="SMART" id="SM00355">
    <property type="entry name" value="ZnF_C2H2"/>
    <property type="match status" value="1"/>
</dbReference>
<keyword evidence="1" id="KW-0479">Metal-binding</keyword>
<dbReference type="FunFam" id="3.30.160.60:FF:001732">
    <property type="entry name" value="Zgc:162936"/>
    <property type="match status" value="1"/>
</dbReference>
<dbReference type="AlphaFoldDB" id="A0AAW1BW59"/>
<dbReference type="InterPro" id="IPR036236">
    <property type="entry name" value="Znf_C2H2_sf"/>
</dbReference>
<feature type="compositionally biased region" description="Polar residues" evidence="6">
    <location>
        <begin position="100"/>
        <end position="110"/>
    </location>
</feature>
<evidence type="ECO:0000256" key="1">
    <source>
        <dbReference type="ARBA" id="ARBA00022723"/>
    </source>
</evidence>
<dbReference type="GO" id="GO:0000977">
    <property type="term" value="F:RNA polymerase II transcription regulatory region sequence-specific DNA binding"/>
    <property type="evidence" value="ECO:0007669"/>
    <property type="project" value="TreeGrafter"/>
</dbReference>
<comment type="caution">
    <text evidence="8">The sequence shown here is derived from an EMBL/GenBank/DDBJ whole genome shotgun (WGS) entry which is preliminary data.</text>
</comment>
<dbReference type="Gene3D" id="3.30.160.60">
    <property type="entry name" value="Classic Zinc Finger"/>
    <property type="match status" value="2"/>
</dbReference>
<feature type="domain" description="C2H2-type" evidence="7">
    <location>
        <begin position="125"/>
        <end position="152"/>
    </location>
</feature>
<evidence type="ECO:0000256" key="3">
    <source>
        <dbReference type="ARBA" id="ARBA00022771"/>
    </source>
</evidence>
<feature type="non-terminal residue" evidence="8">
    <location>
        <position position="167"/>
    </location>
</feature>
<keyword evidence="3 5" id="KW-0863">Zinc-finger</keyword>
<dbReference type="EMBL" id="JAOTOJ010000002">
    <property type="protein sequence ID" value="KAK9405723.1"/>
    <property type="molecule type" value="Genomic_DNA"/>
</dbReference>
<accession>A0AAW1BW59</accession>
<dbReference type="PROSITE" id="PS00028">
    <property type="entry name" value="ZINC_FINGER_C2H2_1"/>
    <property type="match status" value="1"/>
</dbReference>
<dbReference type="PANTHER" id="PTHR14196:SF12">
    <property type="entry name" value="ZINC FINGER PROTEIN 208-LIKE"/>
    <property type="match status" value="1"/>
</dbReference>
<sequence>MPVNFKEVAMFFPEDQGLLLDVDQRSLYESGMQENGDGQIHEKEDVLGKNYEQNQQAEASSNAPSEVVSLCFQEGEPPVKHLNPERQRQYHLAKRKDSSAAYTQIPQTPGQGAAGKTRRRSKIPRTCNECGKTFAQASNLLAHKRIHTGEKPYKCIHCGKSFTERSN</sequence>
<evidence type="ECO:0000256" key="5">
    <source>
        <dbReference type="PROSITE-ProRule" id="PRU00042"/>
    </source>
</evidence>
<dbReference type="Gene3D" id="6.10.140.140">
    <property type="match status" value="1"/>
</dbReference>
<proteinExistence type="predicted"/>
<dbReference type="GO" id="GO:0000981">
    <property type="term" value="F:DNA-binding transcription factor activity, RNA polymerase II-specific"/>
    <property type="evidence" value="ECO:0007669"/>
    <property type="project" value="TreeGrafter"/>
</dbReference>
<dbReference type="PANTHER" id="PTHR14196">
    <property type="entry name" value="ODD-SKIPPED - RELATED"/>
    <property type="match status" value="1"/>
</dbReference>
<dbReference type="FunFam" id="3.30.160.60:FF:000524">
    <property type="entry name" value="Zinc finger protein 155"/>
    <property type="match status" value="1"/>
</dbReference>
<feature type="region of interest" description="Disordered" evidence="6">
    <location>
        <begin position="94"/>
        <end position="121"/>
    </location>
</feature>
<dbReference type="SUPFAM" id="SSF57667">
    <property type="entry name" value="beta-beta-alpha zinc fingers"/>
    <property type="match status" value="1"/>
</dbReference>
<evidence type="ECO:0000256" key="6">
    <source>
        <dbReference type="SAM" id="MobiDB-lite"/>
    </source>
</evidence>
<evidence type="ECO:0000313" key="8">
    <source>
        <dbReference type="EMBL" id="KAK9405723.1"/>
    </source>
</evidence>
<name>A0AAW1BW59_CROAD</name>
<dbReference type="Pfam" id="PF00096">
    <property type="entry name" value="zf-C2H2"/>
    <property type="match status" value="1"/>
</dbReference>
<dbReference type="GO" id="GO:0045893">
    <property type="term" value="P:positive regulation of DNA-templated transcription"/>
    <property type="evidence" value="ECO:0007669"/>
    <property type="project" value="UniProtKB-ARBA"/>
</dbReference>
<dbReference type="SUPFAM" id="SSF109640">
    <property type="entry name" value="KRAB domain (Kruppel-associated box)"/>
    <property type="match status" value="1"/>
</dbReference>
<reference evidence="8 9" key="1">
    <citation type="journal article" date="2024" name="Proc. Natl. Acad. Sci. U.S.A.">
        <title>The genetic regulatory architecture and epigenomic basis for age-related changes in rattlesnake venom.</title>
        <authorList>
            <person name="Hogan M.P."/>
            <person name="Holding M.L."/>
            <person name="Nystrom G.S."/>
            <person name="Colston T.J."/>
            <person name="Bartlett D.A."/>
            <person name="Mason A.J."/>
            <person name="Ellsworth S.A."/>
            <person name="Rautsaw R.M."/>
            <person name="Lawrence K.C."/>
            <person name="Strickland J.L."/>
            <person name="He B."/>
            <person name="Fraser P."/>
            <person name="Margres M.J."/>
            <person name="Gilbert D.M."/>
            <person name="Gibbs H.L."/>
            <person name="Parkinson C.L."/>
            <person name="Rokyta D.R."/>
        </authorList>
    </citation>
    <scope>NUCLEOTIDE SEQUENCE [LARGE SCALE GENOMIC DNA]</scope>
    <source>
        <strain evidence="8">DRR0105</strain>
    </source>
</reference>
<gene>
    <name evidence="8" type="ORF">NXF25_004497</name>
</gene>
<keyword evidence="4" id="KW-0862">Zinc</keyword>
<dbReference type="PROSITE" id="PS50157">
    <property type="entry name" value="ZINC_FINGER_C2H2_2"/>
    <property type="match status" value="2"/>
</dbReference>
<dbReference type="GO" id="GO:0005634">
    <property type="term" value="C:nucleus"/>
    <property type="evidence" value="ECO:0007669"/>
    <property type="project" value="TreeGrafter"/>
</dbReference>
<organism evidence="8 9">
    <name type="scientific">Crotalus adamanteus</name>
    <name type="common">Eastern diamondback rattlesnake</name>
    <dbReference type="NCBI Taxonomy" id="8729"/>
    <lineage>
        <taxon>Eukaryota</taxon>
        <taxon>Metazoa</taxon>
        <taxon>Chordata</taxon>
        <taxon>Craniata</taxon>
        <taxon>Vertebrata</taxon>
        <taxon>Euteleostomi</taxon>
        <taxon>Lepidosauria</taxon>
        <taxon>Squamata</taxon>
        <taxon>Bifurcata</taxon>
        <taxon>Unidentata</taxon>
        <taxon>Episquamata</taxon>
        <taxon>Toxicofera</taxon>
        <taxon>Serpentes</taxon>
        <taxon>Colubroidea</taxon>
        <taxon>Viperidae</taxon>
        <taxon>Crotalinae</taxon>
        <taxon>Crotalus</taxon>
    </lineage>
</organism>
<evidence type="ECO:0000256" key="4">
    <source>
        <dbReference type="ARBA" id="ARBA00022833"/>
    </source>
</evidence>
<protein>
    <recommendedName>
        <fullName evidence="7">C2H2-type domain-containing protein</fullName>
    </recommendedName>
</protein>
<dbReference type="GO" id="GO:0005694">
    <property type="term" value="C:chromosome"/>
    <property type="evidence" value="ECO:0007669"/>
    <property type="project" value="UniProtKB-ARBA"/>
</dbReference>
<dbReference type="InterPro" id="IPR036051">
    <property type="entry name" value="KRAB_dom_sf"/>
</dbReference>
<evidence type="ECO:0000259" key="7">
    <source>
        <dbReference type="PROSITE" id="PS50157"/>
    </source>
</evidence>
<evidence type="ECO:0000256" key="2">
    <source>
        <dbReference type="ARBA" id="ARBA00022737"/>
    </source>
</evidence>
<dbReference type="Pfam" id="PF01352">
    <property type="entry name" value="KRAB"/>
    <property type="match status" value="1"/>
</dbReference>
<evidence type="ECO:0000313" key="9">
    <source>
        <dbReference type="Proteomes" id="UP001474421"/>
    </source>
</evidence>
<dbReference type="InterPro" id="IPR050717">
    <property type="entry name" value="C2H2-ZF_Transcription_Reg"/>
</dbReference>
<keyword evidence="2" id="KW-0677">Repeat</keyword>
<dbReference type="Proteomes" id="UP001474421">
    <property type="component" value="Unassembled WGS sequence"/>
</dbReference>
<dbReference type="InterPro" id="IPR001909">
    <property type="entry name" value="KRAB"/>
</dbReference>
<feature type="domain" description="C2H2-type" evidence="7">
    <location>
        <begin position="153"/>
        <end position="167"/>
    </location>
</feature>
<dbReference type="InterPro" id="IPR013087">
    <property type="entry name" value="Znf_C2H2_type"/>
</dbReference>
<dbReference type="GO" id="GO:0000122">
    <property type="term" value="P:negative regulation of transcription by RNA polymerase II"/>
    <property type="evidence" value="ECO:0007669"/>
    <property type="project" value="UniProtKB-ARBA"/>
</dbReference>